<feature type="transmembrane region" description="Helical" evidence="2">
    <location>
        <begin position="314"/>
        <end position="332"/>
    </location>
</feature>
<reference evidence="3 4" key="1">
    <citation type="journal article" date="2021" name="Microorganisms">
        <title>Bacterial Dimethylsulfoniopropionate Biosynthesis in the East China Sea.</title>
        <authorList>
            <person name="Liu J."/>
            <person name="Zhang Y."/>
            <person name="Liu J."/>
            <person name="Zhong H."/>
            <person name="Williams B.T."/>
            <person name="Zheng Y."/>
            <person name="Curson A.R.J."/>
            <person name="Sun C."/>
            <person name="Sun H."/>
            <person name="Song D."/>
            <person name="Wagner Mackenzie B."/>
            <person name="Bermejo Martinez A."/>
            <person name="Todd J.D."/>
            <person name="Zhang X.H."/>
        </authorList>
    </citation>
    <scope>NUCLEOTIDE SEQUENCE [LARGE SCALE GENOMIC DNA]</scope>
    <source>
        <strain evidence="3 4">ESS08</strain>
    </source>
</reference>
<dbReference type="SUPFAM" id="SSF58100">
    <property type="entry name" value="Bacterial hemolysins"/>
    <property type="match status" value="1"/>
</dbReference>
<feature type="coiled-coil region" evidence="1">
    <location>
        <begin position="138"/>
        <end position="172"/>
    </location>
</feature>
<evidence type="ECO:0000256" key="1">
    <source>
        <dbReference type="SAM" id="Coils"/>
    </source>
</evidence>
<dbReference type="Gene3D" id="1.20.1170.10">
    <property type="match status" value="1"/>
</dbReference>
<dbReference type="Proteomes" id="UP000761411">
    <property type="component" value="Unassembled WGS sequence"/>
</dbReference>
<evidence type="ECO:0000313" key="4">
    <source>
        <dbReference type="Proteomes" id="UP000761411"/>
    </source>
</evidence>
<dbReference type="RefSeq" id="WP_213367261.1">
    <property type="nucleotide sequence ID" value="NZ_QTKX01000001.1"/>
</dbReference>
<keyword evidence="2" id="KW-0472">Membrane</keyword>
<dbReference type="EMBL" id="QTKX01000001">
    <property type="protein sequence ID" value="MBS8263711.1"/>
    <property type="molecule type" value="Genomic_DNA"/>
</dbReference>
<accession>A0A944CI80</accession>
<keyword evidence="2" id="KW-1133">Transmembrane helix</keyword>
<sequence>MQIALEERTTGHAAYTNMERVIQTLNEIDTSDLSSRTLQMLGRISSTFDFLKEALDKADPWLVPTSTMDNINSPISQVLSEITNYKNYRNEGHLTNVLSYLETLLLYFPQVSVTKTPEEIEGVRSSVIKFRQSVGQHLSNLEKEATEVSTALNKNTEKLNDLTTSIESQKNRIDTIVNDFQGQFLQTQTSRNELFHTFIKESEVDFNDTLETYEHKFKQQIIDQADQFKAITDDFRTKAQAELDQINAMNKEAEKIIGIISMNGLAHGYQKIANNEGKKAFWWNFASIVSMIGVIILGVKFLLLHEGAFDWTTLISRIVLTGIGLTLFTYCAKQATNHRNEERRNRKIELELASLDPYLKDLEPEKQKEVKQTLVNKYFGVELSNAPVQQAPVQQQNIIEAITNNPQFIQSIIEKLSQSTPKQY</sequence>
<dbReference type="AlphaFoldDB" id="A0A944CI80"/>
<keyword evidence="4" id="KW-1185">Reference proteome</keyword>
<gene>
    <name evidence="3" type="ORF">DYI25_04545</name>
</gene>
<comment type="caution">
    <text evidence="3">The sequence shown here is derived from an EMBL/GenBank/DDBJ whole genome shotgun (WGS) entry which is preliminary data.</text>
</comment>
<protein>
    <submittedName>
        <fullName evidence="3">Uncharacterized protein</fullName>
    </submittedName>
</protein>
<keyword evidence="2" id="KW-0812">Transmembrane</keyword>
<evidence type="ECO:0000313" key="3">
    <source>
        <dbReference type="EMBL" id="MBS8263711.1"/>
    </source>
</evidence>
<feature type="transmembrane region" description="Helical" evidence="2">
    <location>
        <begin position="281"/>
        <end position="302"/>
    </location>
</feature>
<evidence type="ECO:0000256" key="2">
    <source>
        <dbReference type="SAM" id="Phobius"/>
    </source>
</evidence>
<keyword evidence="1" id="KW-0175">Coiled coil</keyword>
<proteinExistence type="predicted"/>
<organism evidence="3 4">
    <name type="scientific">Mesobacillus boroniphilus</name>
    <dbReference type="NCBI Taxonomy" id="308892"/>
    <lineage>
        <taxon>Bacteria</taxon>
        <taxon>Bacillati</taxon>
        <taxon>Bacillota</taxon>
        <taxon>Bacilli</taxon>
        <taxon>Bacillales</taxon>
        <taxon>Bacillaceae</taxon>
        <taxon>Mesobacillus</taxon>
    </lineage>
</organism>
<name>A0A944CI80_9BACI</name>